<gene>
    <name evidence="1" type="ORF">P43SY_007079</name>
</gene>
<name>A0AAD5M8W1_PYTIN</name>
<accession>A0AAD5M8W1</accession>
<evidence type="ECO:0000313" key="2">
    <source>
        <dbReference type="Proteomes" id="UP001209570"/>
    </source>
</evidence>
<comment type="caution">
    <text evidence="1">The sequence shown here is derived from an EMBL/GenBank/DDBJ whole genome shotgun (WGS) entry which is preliminary data.</text>
</comment>
<dbReference type="AlphaFoldDB" id="A0AAD5M8W1"/>
<reference evidence="1" key="1">
    <citation type="submission" date="2021-12" db="EMBL/GenBank/DDBJ databases">
        <title>Prjna785345.</title>
        <authorList>
            <person name="Rujirawat T."/>
            <person name="Krajaejun T."/>
        </authorList>
    </citation>
    <scope>NUCLEOTIDE SEQUENCE</scope>
    <source>
        <strain evidence="1">Pi057C3</strain>
    </source>
</reference>
<dbReference type="EMBL" id="JAKCXM010000034">
    <property type="protein sequence ID" value="KAJ0406291.1"/>
    <property type="molecule type" value="Genomic_DNA"/>
</dbReference>
<organism evidence="1 2">
    <name type="scientific">Pythium insidiosum</name>
    <name type="common">Pythiosis disease agent</name>
    <dbReference type="NCBI Taxonomy" id="114742"/>
    <lineage>
        <taxon>Eukaryota</taxon>
        <taxon>Sar</taxon>
        <taxon>Stramenopiles</taxon>
        <taxon>Oomycota</taxon>
        <taxon>Peronosporomycetes</taxon>
        <taxon>Pythiales</taxon>
        <taxon>Pythiaceae</taxon>
        <taxon>Pythium</taxon>
    </lineage>
</organism>
<evidence type="ECO:0000313" key="1">
    <source>
        <dbReference type="EMBL" id="KAJ0406291.1"/>
    </source>
</evidence>
<proteinExistence type="predicted"/>
<sequence length="197" mass="22576">MSSYWPITEAKRTVFSGAEDHITEHVRECIRFLRRVCQVERVREGDKRTLRLRVTVLSQSSTQQTDEDPKETASFTIDRSIDEVKELHRMVVYWSKKHVELNACYQAGVCEYCAQFNTKEAINAWPHGLMKLVLSGEARLDTLALRVSELVHQATLFEDLVQRKDVRCDGVEHIPSIVARFLLKDVDQSSLGGQTTP</sequence>
<dbReference type="Proteomes" id="UP001209570">
    <property type="component" value="Unassembled WGS sequence"/>
</dbReference>
<protein>
    <submittedName>
        <fullName evidence="1">Uncharacterized protein</fullName>
    </submittedName>
</protein>
<keyword evidence="2" id="KW-1185">Reference proteome</keyword>